<name>A0A8S3XLH4_PARAO</name>
<gene>
    <name evidence="2" type="ORF">PAPOLLO_LOCUS18730</name>
</gene>
<evidence type="ECO:0000256" key="1">
    <source>
        <dbReference type="SAM" id="MobiDB-lite"/>
    </source>
</evidence>
<accession>A0A8S3XLH4</accession>
<evidence type="ECO:0000313" key="2">
    <source>
        <dbReference type="EMBL" id="CAG5026978.1"/>
    </source>
</evidence>
<dbReference type="AlphaFoldDB" id="A0A8S3XLH4"/>
<organism evidence="2 3">
    <name type="scientific">Parnassius apollo</name>
    <name type="common">Apollo butterfly</name>
    <name type="synonym">Papilio apollo</name>
    <dbReference type="NCBI Taxonomy" id="110799"/>
    <lineage>
        <taxon>Eukaryota</taxon>
        <taxon>Metazoa</taxon>
        <taxon>Ecdysozoa</taxon>
        <taxon>Arthropoda</taxon>
        <taxon>Hexapoda</taxon>
        <taxon>Insecta</taxon>
        <taxon>Pterygota</taxon>
        <taxon>Neoptera</taxon>
        <taxon>Endopterygota</taxon>
        <taxon>Lepidoptera</taxon>
        <taxon>Glossata</taxon>
        <taxon>Ditrysia</taxon>
        <taxon>Papilionoidea</taxon>
        <taxon>Papilionidae</taxon>
        <taxon>Parnassiinae</taxon>
        <taxon>Parnassini</taxon>
        <taxon>Parnassius</taxon>
        <taxon>Parnassius</taxon>
    </lineage>
</organism>
<evidence type="ECO:0000313" key="3">
    <source>
        <dbReference type="Proteomes" id="UP000691718"/>
    </source>
</evidence>
<feature type="region of interest" description="Disordered" evidence="1">
    <location>
        <begin position="40"/>
        <end position="95"/>
    </location>
</feature>
<dbReference type="Proteomes" id="UP000691718">
    <property type="component" value="Unassembled WGS sequence"/>
</dbReference>
<dbReference type="OrthoDB" id="2107370at2759"/>
<sequence length="95" mass="10033">MPPPDNRNPGRGWLETMVELPSVVGEEPTAPDVGCCEVVREEEGDGAPAPEGERLPGDGASCSAPEDQNRVSEDGSTNSPRNSLDPFRTESDPGK</sequence>
<protein>
    <submittedName>
        <fullName evidence="2">(apollo) hypothetical protein</fullName>
    </submittedName>
</protein>
<proteinExistence type="predicted"/>
<keyword evidence="3" id="KW-1185">Reference proteome</keyword>
<comment type="caution">
    <text evidence="2">The sequence shown here is derived from an EMBL/GenBank/DDBJ whole genome shotgun (WGS) entry which is preliminary data.</text>
</comment>
<dbReference type="EMBL" id="CAJQZP010001183">
    <property type="protein sequence ID" value="CAG5026978.1"/>
    <property type="molecule type" value="Genomic_DNA"/>
</dbReference>
<reference evidence="2" key="1">
    <citation type="submission" date="2021-04" db="EMBL/GenBank/DDBJ databases">
        <authorList>
            <person name="Tunstrom K."/>
        </authorList>
    </citation>
    <scope>NUCLEOTIDE SEQUENCE</scope>
</reference>